<protein>
    <submittedName>
        <fullName evidence="1">Uncharacterized protein</fullName>
    </submittedName>
</protein>
<sequence length="128" mass="14777">MKKCKYIGVKEVMAQPMKAHEALQKGYKIGNSTPECNGFEVEYKDGYKSWCPAGVFIEAYKCADTFTDRLHIELSELTERLDKLSNFINSDMFKEISVGKQMLMKEQSVVMAEYCNLLKKRISLEEEQ</sequence>
<dbReference type="RefSeq" id="WP_172503487.1">
    <property type="nucleotide sequence ID" value="NZ_BLLS01000002.1"/>
</dbReference>
<evidence type="ECO:0000313" key="1">
    <source>
        <dbReference type="EMBL" id="GFH84790.1"/>
    </source>
</evidence>
<dbReference type="InterPro" id="IPR054052">
    <property type="entry name" value="Y16Q-like"/>
</dbReference>
<accession>A0A7I9ZY67</accession>
<comment type="caution">
    <text evidence="1">The sequence shown here is derived from an EMBL/GenBank/DDBJ whole genome shotgun (WGS) entry which is preliminary data.</text>
</comment>
<organism evidence="1 2">
    <name type="scientific">Bacteroides acidifaciens</name>
    <dbReference type="NCBI Taxonomy" id="85831"/>
    <lineage>
        <taxon>Bacteria</taxon>
        <taxon>Pseudomonadati</taxon>
        <taxon>Bacteroidota</taxon>
        <taxon>Bacteroidia</taxon>
        <taxon>Bacteroidales</taxon>
        <taxon>Bacteroidaceae</taxon>
        <taxon>Bacteroides</taxon>
    </lineage>
</organism>
<evidence type="ECO:0000313" key="2">
    <source>
        <dbReference type="Proteomes" id="UP000491181"/>
    </source>
</evidence>
<gene>
    <name evidence="1" type="ORF">IMSAGC001_00185</name>
</gene>
<dbReference type="Proteomes" id="UP000491181">
    <property type="component" value="Unassembled WGS sequence"/>
</dbReference>
<dbReference type="EMBL" id="BLLS01000002">
    <property type="protein sequence ID" value="GFH84790.1"/>
    <property type="molecule type" value="Genomic_DNA"/>
</dbReference>
<reference evidence="1 2" key="1">
    <citation type="journal article" date="2020" name="Microbiome">
        <title>Single-cell genomics of uncultured bacteria reveals dietary fiber responders in the mouse gut microbiota.</title>
        <authorList>
            <person name="Chijiiwa R."/>
            <person name="Hosokawa M."/>
            <person name="Kogawa M."/>
            <person name="Nishikawa Y."/>
            <person name="Ide K."/>
            <person name="Sakanashi C."/>
            <person name="Takahashi K."/>
            <person name="Takeyama H."/>
        </authorList>
    </citation>
    <scope>NUCLEOTIDE SEQUENCE [LARGE SCALE GENOMIC DNA]</scope>
    <source>
        <strain evidence="1">IMSAGC_001</strain>
    </source>
</reference>
<dbReference type="Pfam" id="PF21825">
    <property type="entry name" value="crAss001_48"/>
    <property type="match status" value="1"/>
</dbReference>
<dbReference type="AlphaFoldDB" id="A0A7I9ZY67"/>
<proteinExistence type="predicted"/>
<name>A0A7I9ZY67_9BACE</name>